<evidence type="ECO:0000259" key="9">
    <source>
        <dbReference type="Pfam" id="PF00171"/>
    </source>
</evidence>
<evidence type="ECO:0000256" key="4">
    <source>
        <dbReference type="ARBA" id="ARBA00054572"/>
    </source>
</evidence>
<dbReference type="InterPro" id="IPR016162">
    <property type="entry name" value="Ald_DH_N"/>
</dbReference>
<feature type="active site" evidence="7">
    <location>
        <position position="250"/>
    </location>
</feature>
<dbReference type="PROSITE" id="PS00070">
    <property type="entry name" value="ALDEHYDE_DEHYDR_CYS"/>
    <property type="match status" value="1"/>
</dbReference>
<dbReference type="InterPro" id="IPR015590">
    <property type="entry name" value="Aldehyde_DH_dom"/>
</dbReference>
<proteinExistence type="inferred from homology"/>
<comment type="function">
    <text evidence="4">Part of the sulfo-TAL (or sulfo-SFT) pathway, a D-sulfoquinovose degradation pathway that produces sulfolactate (SL). Catalyzes the oxidation of 3-sulfolactaldehyde (SLA) to sulfolactate (SL).</text>
</comment>
<dbReference type="SUPFAM" id="SSF53720">
    <property type="entry name" value="ALDH-like"/>
    <property type="match status" value="1"/>
</dbReference>
<feature type="domain" description="Aldehyde dehydrogenase" evidence="9">
    <location>
        <begin position="19"/>
        <end position="476"/>
    </location>
</feature>
<protein>
    <recommendedName>
        <fullName evidence="6">3-sulfolactaldehyde dehydrogenase</fullName>
        <ecNumber evidence="5">1.2.1.97</ecNumber>
    </recommendedName>
</protein>
<name>A0A2S7N578_9BACI</name>
<dbReference type="FunFam" id="3.40.309.10:FF:000009">
    <property type="entry name" value="Aldehyde dehydrogenase A"/>
    <property type="match status" value="1"/>
</dbReference>
<dbReference type="PANTHER" id="PTHR11699">
    <property type="entry name" value="ALDEHYDE DEHYDROGENASE-RELATED"/>
    <property type="match status" value="1"/>
</dbReference>
<reference evidence="10 11" key="1">
    <citation type="submission" date="2017-12" db="EMBL/GenBank/DDBJ databases">
        <title>Taxonomic description and draft genome of Pradoshia cofamensis Gen. nov., sp. nov., a thermotolerant bacillale isolated from anterior gut of earthworm Eisenia fetida.</title>
        <authorList>
            <person name="Saha T."/>
            <person name="Chakraborty R."/>
        </authorList>
    </citation>
    <scope>NUCLEOTIDE SEQUENCE [LARGE SCALE GENOMIC DNA]</scope>
    <source>
        <strain evidence="10 11">EAG3</strain>
    </source>
</reference>
<evidence type="ECO:0000256" key="7">
    <source>
        <dbReference type="PROSITE-ProRule" id="PRU10007"/>
    </source>
</evidence>
<dbReference type="OrthoDB" id="9762913at2"/>
<evidence type="ECO:0000256" key="6">
    <source>
        <dbReference type="ARBA" id="ARBA00067277"/>
    </source>
</evidence>
<dbReference type="Pfam" id="PF00171">
    <property type="entry name" value="Aldedh"/>
    <property type="match status" value="1"/>
</dbReference>
<dbReference type="InterPro" id="IPR016160">
    <property type="entry name" value="Ald_DH_CS_CYS"/>
</dbReference>
<dbReference type="InterPro" id="IPR016161">
    <property type="entry name" value="Ald_DH/histidinol_DH"/>
</dbReference>
<gene>
    <name evidence="10" type="ORF">CYL18_04750</name>
</gene>
<dbReference type="PROSITE" id="PS00687">
    <property type="entry name" value="ALDEHYDE_DEHYDR_GLU"/>
    <property type="match status" value="1"/>
</dbReference>
<sequence>MSAIKQKLFINGQWESKLDQRFLESINPANKDVVGYYASADEVQVNHAVESAHAAYSEWKRTPAPVRASYLYKAAEICAGRKEELAMIMTKEMGKVLAETLGEVNVVIETCKYMAAEGRRMFGETVPSGMPNCDITMVREPLGVIACITPWNFPVALASYKICAAIISGNAVVWKPASETALSAGILTEIFQQAGLPDGVINLITGSGSKVGKQLASHPQVAAISFTGSTEVGKDLSIEAARQMKKISMELGGKNAAIVLQDADLTKAADCIVRAAFSTTGQKCTATSRVIVERDVKQDLLDLVVQKTKGLKIGNGMKSGIEVGPLVNEQQFHIVQSYVEAALTEGATLECGGKTIEDQGGYFYEPTILSNVKPEHKVAKEEIFGPVLAFIEAEDYEDAIKINNQTVYGLSTSLFTESLHYAKRGAREIESGLVYVNNGTANAEIGVAFGGWKQSGNGAREVSHHAFDSMTEWKSIYVTY</sequence>
<evidence type="ECO:0000256" key="8">
    <source>
        <dbReference type="RuleBase" id="RU003345"/>
    </source>
</evidence>
<accession>A0A2S7N578</accession>
<dbReference type="InterPro" id="IPR029510">
    <property type="entry name" value="Ald_DH_CS_GLU"/>
</dbReference>
<dbReference type="Proteomes" id="UP000239663">
    <property type="component" value="Unassembled WGS sequence"/>
</dbReference>
<evidence type="ECO:0000313" key="11">
    <source>
        <dbReference type="Proteomes" id="UP000239663"/>
    </source>
</evidence>
<dbReference type="Gene3D" id="3.40.605.10">
    <property type="entry name" value="Aldehyde Dehydrogenase, Chain A, domain 1"/>
    <property type="match status" value="1"/>
</dbReference>
<comment type="caution">
    <text evidence="10">The sequence shown here is derived from an EMBL/GenBank/DDBJ whole genome shotgun (WGS) entry which is preliminary data.</text>
</comment>
<dbReference type="Gene3D" id="3.40.309.10">
    <property type="entry name" value="Aldehyde Dehydrogenase, Chain A, domain 2"/>
    <property type="match status" value="1"/>
</dbReference>
<evidence type="ECO:0000313" key="10">
    <source>
        <dbReference type="EMBL" id="PQD97184.1"/>
    </source>
</evidence>
<comment type="similarity">
    <text evidence="1 8">Belongs to the aldehyde dehydrogenase family.</text>
</comment>
<evidence type="ECO:0000256" key="3">
    <source>
        <dbReference type="ARBA" id="ARBA00050326"/>
    </source>
</evidence>
<dbReference type="AlphaFoldDB" id="A0A2S7N578"/>
<dbReference type="InterPro" id="IPR016163">
    <property type="entry name" value="Ald_DH_C"/>
</dbReference>
<dbReference type="RefSeq" id="WP_104848279.1">
    <property type="nucleotide sequence ID" value="NZ_PKOZ01000001.1"/>
</dbReference>
<evidence type="ECO:0000256" key="1">
    <source>
        <dbReference type="ARBA" id="ARBA00009986"/>
    </source>
</evidence>
<keyword evidence="11" id="KW-1185">Reference proteome</keyword>
<organism evidence="10 11">
    <name type="scientific">Pradoshia eiseniae</name>
    <dbReference type="NCBI Taxonomy" id="2064768"/>
    <lineage>
        <taxon>Bacteria</taxon>
        <taxon>Bacillati</taxon>
        <taxon>Bacillota</taxon>
        <taxon>Bacilli</taxon>
        <taxon>Bacillales</taxon>
        <taxon>Bacillaceae</taxon>
        <taxon>Pradoshia</taxon>
    </lineage>
</organism>
<comment type="catalytic activity">
    <reaction evidence="3">
        <text>(2S)-3-sulfolactaldehyde + NAD(+) + H2O = (2S)-3-sulfolactate + NADH + 2 H(+)</text>
        <dbReference type="Rhea" id="RHEA:47932"/>
        <dbReference type="ChEBI" id="CHEBI:15377"/>
        <dbReference type="ChEBI" id="CHEBI:15378"/>
        <dbReference type="ChEBI" id="CHEBI:57540"/>
        <dbReference type="ChEBI" id="CHEBI:57945"/>
        <dbReference type="ChEBI" id="CHEBI:61289"/>
        <dbReference type="ChEBI" id="CHEBI:90109"/>
        <dbReference type="EC" id="1.2.1.97"/>
    </reaction>
    <physiologicalReaction direction="left-to-right" evidence="3">
        <dbReference type="Rhea" id="RHEA:47933"/>
    </physiologicalReaction>
</comment>
<keyword evidence="2 8" id="KW-0560">Oxidoreductase</keyword>
<dbReference type="EMBL" id="PKOZ01000001">
    <property type="protein sequence ID" value="PQD97184.1"/>
    <property type="molecule type" value="Genomic_DNA"/>
</dbReference>
<evidence type="ECO:0000256" key="2">
    <source>
        <dbReference type="ARBA" id="ARBA00023002"/>
    </source>
</evidence>
<dbReference type="GO" id="GO:0016620">
    <property type="term" value="F:oxidoreductase activity, acting on the aldehyde or oxo group of donors, NAD or NADP as acceptor"/>
    <property type="evidence" value="ECO:0007669"/>
    <property type="project" value="InterPro"/>
</dbReference>
<evidence type="ECO:0000256" key="5">
    <source>
        <dbReference type="ARBA" id="ARBA00066984"/>
    </source>
</evidence>
<dbReference type="EC" id="1.2.1.97" evidence="5"/>
<dbReference type="FunFam" id="3.40.605.10:FF:000007">
    <property type="entry name" value="NAD/NADP-dependent betaine aldehyde dehydrogenase"/>
    <property type="match status" value="1"/>
</dbReference>